<dbReference type="Gene3D" id="2.20.110.10">
    <property type="entry name" value="Histone H3 K4-specific methyltransferase SET7/9 N-terminal domain"/>
    <property type="match status" value="1"/>
</dbReference>
<sequence length="533" mass="57090">MTIKTTAQEPNATSNRRGRHGPLHAIQIPTHFLSVLVLSACVLAVPADARAQVNPEIANCAELKDEATVTQADLCAAHVGCRFVLNVQKTCARAKSYLERLQAAIGEGTRTLLFGYRKEVTPDAIFTAELNSEERSNERALGARPDVQPRAQDIGNRVRDAGTGDTLSGNGKNGTTWVYYGQTRDGQEEGTGTTIFSSGEIQRGQYRQGERQGAFDVLHPTGDRFVGEYVNGKRVGAGAYGFKNGATLVGRWTDTGAVQGTFTRADGSRFEGLRVDGKPAQGREYRADGSLAEEGRYDKGVLSVGARIDTEGNRTDVNLPRDREAAARAEAEKNRLAAEAEQQRKREQAALAEQQFRTSLQTMNPGQLFARADELNAQGDRARAREVQRTLMSRFPDHPLAATTARQMTGESGGSTNAGGGSSPAGTANAASRPAGTRLSSQTCEAMKQSVIATKVAPNASITASQETVMFMTKTVLDMIAANCPTEPGVTPAQIAAERQTRQQQYAAAENACNAVQSGGRRCVAQNHFGPGR</sequence>
<proteinExistence type="predicted"/>
<evidence type="ECO:0000313" key="2">
    <source>
        <dbReference type="EMBL" id="MDP9921472.1"/>
    </source>
</evidence>
<dbReference type="SUPFAM" id="SSF82185">
    <property type="entry name" value="Histone H3 K4-specific methyltransferase SET7/9 N-terminal domain"/>
    <property type="match status" value="1"/>
</dbReference>
<feature type="region of interest" description="Disordered" evidence="1">
    <location>
        <begin position="1"/>
        <end position="21"/>
    </location>
</feature>
<dbReference type="PANTHER" id="PTHR43215">
    <property type="entry name" value="RADIAL SPOKE HEAD 1 HOMOLOG"/>
    <property type="match status" value="1"/>
</dbReference>
<feature type="region of interest" description="Disordered" evidence="1">
    <location>
        <begin position="408"/>
        <end position="442"/>
    </location>
</feature>
<feature type="region of interest" description="Disordered" evidence="1">
    <location>
        <begin position="327"/>
        <end position="353"/>
    </location>
</feature>
<dbReference type="PANTHER" id="PTHR43215:SF14">
    <property type="entry name" value="RADIAL SPOKE HEAD 1 HOMOLOG"/>
    <property type="match status" value="1"/>
</dbReference>
<accession>A0AAW8DPV8</accession>
<name>A0AAW8DPV8_9BURK</name>
<dbReference type="Proteomes" id="UP001244295">
    <property type="component" value="Unassembled WGS sequence"/>
</dbReference>
<comment type="caution">
    <text evidence="2">The sequence shown here is derived from an EMBL/GenBank/DDBJ whole genome shotgun (WGS) entry which is preliminary data.</text>
</comment>
<dbReference type="EMBL" id="JAUSRR010000001">
    <property type="protein sequence ID" value="MDP9921472.1"/>
    <property type="molecule type" value="Genomic_DNA"/>
</dbReference>
<protein>
    <recommendedName>
        <fullName evidence="4">MORN repeat-containing protein</fullName>
    </recommendedName>
</protein>
<evidence type="ECO:0000313" key="3">
    <source>
        <dbReference type="Proteomes" id="UP001244295"/>
    </source>
</evidence>
<feature type="compositionally biased region" description="Polar residues" evidence="1">
    <location>
        <begin position="1"/>
        <end position="15"/>
    </location>
</feature>
<dbReference type="AlphaFoldDB" id="A0AAW8DPV8"/>
<gene>
    <name evidence="2" type="ORF">J2W25_000477</name>
</gene>
<evidence type="ECO:0008006" key="4">
    <source>
        <dbReference type="Google" id="ProtNLM"/>
    </source>
</evidence>
<reference evidence="2" key="1">
    <citation type="submission" date="2023-07" db="EMBL/GenBank/DDBJ databases">
        <title>Sorghum-associated microbial communities from plants grown in Nebraska, USA.</title>
        <authorList>
            <person name="Schachtman D."/>
        </authorList>
    </citation>
    <scope>NUCLEOTIDE SEQUENCE</scope>
    <source>
        <strain evidence="2">DS2795</strain>
    </source>
</reference>
<feature type="compositionally biased region" description="Gly residues" evidence="1">
    <location>
        <begin position="411"/>
        <end position="423"/>
    </location>
</feature>
<dbReference type="RefSeq" id="WP_307635612.1">
    <property type="nucleotide sequence ID" value="NZ_JAUSRR010000001.1"/>
</dbReference>
<organism evidence="2 3">
    <name type="scientific">Variovorax boronicumulans</name>
    <dbReference type="NCBI Taxonomy" id="436515"/>
    <lineage>
        <taxon>Bacteria</taxon>
        <taxon>Pseudomonadati</taxon>
        <taxon>Pseudomonadota</taxon>
        <taxon>Betaproteobacteria</taxon>
        <taxon>Burkholderiales</taxon>
        <taxon>Comamonadaceae</taxon>
        <taxon>Variovorax</taxon>
    </lineage>
</organism>
<evidence type="ECO:0000256" key="1">
    <source>
        <dbReference type="SAM" id="MobiDB-lite"/>
    </source>
</evidence>
<feature type="compositionally biased region" description="Basic and acidic residues" evidence="1">
    <location>
        <begin position="327"/>
        <end position="348"/>
    </location>
</feature>